<dbReference type="Proteomes" id="UP001148018">
    <property type="component" value="Unassembled WGS sequence"/>
</dbReference>
<proteinExistence type="predicted"/>
<feature type="compositionally biased region" description="Basic and acidic residues" evidence="1">
    <location>
        <begin position="84"/>
        <end position="93"/>
    </location>
</feature>
<dbReference type="EMBL" id="JANIIK010000040">
    <property type="protein sequence ID" value="KAJ3608271.1"/>
    <property type="molecule type" value="Genomic_DNA"/>
</dbReference>
<comment type="caution">
    <text evidence="2">The sequence shown here is derived from an EMBL/GenBank/DDBJ whole genome shotgun (WGS) entry which is preliminary data.</text>
</comment>
<dbReference type="OrthoDB" id="8960888at2759"/>
<evidence type="ECO:0000256" key="1">
    <source>
        <dbReference type="SAM" id="MobiDB-lite"/>
    </source>
</evidence>
<gene>
    <name evidence="2" type="ORF">NHX12_025320</name>
</gene>
<keyword evidence="3" id="KW-1185">Reference proteome</keyword>
<feature type="region of interest" description="Disordered" evidence="1">
    <location>
        <begin position="1"/>
        <end position="100"/>
    </location>
</feature>
<organism evidence="2 3">
    <name type="scientific">Muraenolepis orangiensis</name>
    <name type="common">Patagonian moray cod</name>
    <dbReference type="NCBI Taxonomy" id="630683"/>
    <lineage>
        <taxon>Eukaryota</taxon>
        <taxon>Metazoa</taxon>
        <taxon>Chordata</taxon>
        <taxon>Craniata</taxon>
        <taxon>Vertebrata</taxon>
        <taxon>Euteleostomi</taxon>
        <taxon>Actinopterygii</taxon>
        <taxon>Neopterygii</taxon>
        <taxon>Teleostei</taxon>
        <taxon>Neoteleostei</taxon>
        <taxon>Acanthomorphata</taxon>
        <taxon>Zeiogadaria</taxon>
        <taxon>Gadariae</taxon>
        <taxon>Gadiformes</taxon>
        <taxon>Muraenolepidoidei</taxon>
        <taxon>Muraenolepididae</taxon>
        <taxon>Muraenolepis</taxon>
    </lineage>
</organism>
<protein>
    <submittedName>
        <fullName evidence="2">Uncharacterized protein</fullName>
    </submittedName>
</protein>
<reference evidence="2" key="1">
    <citation type="submission" date="2022-07" db="EMBL/GenBank/DDBJ databases">
        <title>Chromosome-level genome of Muraenolepis orangiensis.</title>
        <authorList>
            <person name="Kim J."/>
        </authorList>
    </citation>
    <scope>NUCLEOTIDE SEQUENCE</scope>
    <source>
        <strain evidence="2">KU_S4_2022</strain>
        <tissue evidence="2">Muscle</tissue>
    </source>
</reference>
<accession>A0A9Q0EJX7</accession>
<dbReference type="AlphaFoldDB" id="A0A9Q0EJX7"/>
<feature type="region of interest" description="Disordered" evidence="1">
    <location>
        <begin position="156"/>
        <end position="200"/>
    </location>
</feature>
<feature type="compositionally biased region" description="Basic and acidic residues" evidence="1">
    <location>
        <begin position="20"/>
        <end position="63"/>
    </location>
</feature>
<sequence length="217" mass="24275">MQKNHKVHLDLRGRPGRPPETPKEPQRPAETPRDLQRPPETPRDHQVPPETCRDPQRPPETIRDPQVPPETCRDPQRPPGTPRDPQRPAETPRDNQLPGVNCCSMVRMAPLQEETLLLFHQCRCSEPLFPSRTRTLPQDPPLTALVLVSRTRGPRGTRVGLFEAGRTGADGNGGETQEHEGGASQTTPPPPPLDYMPRPHSSLIGAQLLEKPNELYF</sequence>
<evidence type="ECO:0000313" key="2">
    <source>
        <dbReference type="EMBL" id="KAJ3608271.1"/>
    </source>
</evidence>
<evidence type="ECO:0000313" key="3">
    <source>
        <dbReference type="Proteomes" id="UP001148018"/>
    </source>
</evidence>
<name>A0A9Q0EJX7_9TELE</name>